<gene>
    <name evidence="1" type="ORF">KDW_17600</name>
</gene>
<comment type="caution">
    <text evidence="1">The sequence shown here is derived from an EMBL/GenBank/DDBJ whole genome shotgun (WGS) entry which is preliminary data.</text>
</comment>
<sequence length="180" mass="20760">MRKREILPRDYHMVIAEINQRFYPVHTQTTDDSQELTGFFELLWSFEDSDGIPMAVGPRHTTGLVSFPTYAAAINYCHRRCEESQFLVNWKKNAARCELYPERNAWYTQELQQLTGNTPFLCPSLFEVHAHVVLYDGTVHSVDAGTIDDAMCQLYEEVAELIALAQTEEHPTLLIEQEYA</sequence>
<name>A0A5J4KEC9_9CHLR</name>
<evidence type="ECO:0000313" key="1">
    <source>
        <dbReference type="EMBL" id="GER87598.1"/>
    </source>
</evidence>
<dbReference type="RefSeq" id="WP_151755578.1">
    <property type="nucleotide sequence ID" value="NZ_BKZW01000001.1"/>
</dbReference>
<proteinExistence type="predicted"/>
<dbReference type="Proteomes" id="UP000326912">
    <property type="component" value="Unassembled WGS sequence"/>
</dbReference>
<reference evidence="1 2" key="1">
    <citation type="submission" date="2019-10" db="EMBL/GenBank/DDBJ databases">
        <title>Dictyobacter vulcani sp. nov., within the class Ktedonobacteria, isolated from soil of volcanic Mt. Zao.</title>
        <authorList>
            <person name="Zheng Y."/>
            <person name="Wang C.M."/>
            <person name="Sakai Y."/>
            <person name="Abe K."/>
            <person name="Yokota A."/>
            <person name="Yabe S."/>
        </authorList>
    </citation>
    <scope>NUCLEOTIDE SEQUENCE [LARGE SCALE GENOMIC DNA]</scope>
    <source>
        <strain evidence="1 2">W12</strain>
    </source>
</reference>
<keyword evidence="2" id="KW-1185">Reference proteome</keyword>
<protein>
    <submittedName>
        <fullName evidence="1">Uncharacterized protein</fullName>
    </submittedName>
</protein>
<evidence type="ECO:0000313" key="2">
    <source>
        <dbReference type="Proteomes" id="UP000326912"/>
    </source>
</evidence>
<dbReference type="EMBL" id="BKZW01000001">
    <property type="protein sequence ID" value="GER87598.1"/>
    <property type="molecule type" value="Genomic_DNA"/>
</dbReference>
<organism evidence="1 2">
    <name type="scientific">Dictyobacter vulcani</name>
    <dbReference type="NCBI Taxonomy" id="2607529"/>
    <lineage>
        <taxon>Bacteria</taxon>
        <taxon>Bacillati</taxon>
        <taxon>Chloroflexota</taxon>
        <taxon>Ktedonobacteria</taxon>
        <taxon>Ktedonobacterales</taxon>
        <taxon>Dictyobacteraceae</taxon>
        <taxon>Dictyobacter</taxon>
    </lineage>
</organism>
<dbReference type="AlphaFoldDB" id="A0A5J4KEC9"/>
<accession>A0A5J4KEC9</accession>